<proteinExistence type="predicted"/>
<name>A0A8S5PHK2_9CAUD</name>
<dbReference type="EMBL" id="BK015422">
    <property type="protein sequence ID" value="DAE05955.1"/>
    <property type="molecule type" value="Genomic_DNA"/>
</dbReference>
<sequence>MSEQEIENNNTYARCKSAGGEMGYSKCYKDGKEI</sequence>
<accession>A0A8S5PHK2</accession>
<evidence type="ECO:0000313" key="1">
    <source>
        <dbReference type="EMBL" id="DAE05955.1"/>
    </source>
</evidence>
<protein>
    <submittedName>
        <fullName evidence="1">Uncharacterized protein</fullName>
    </submittedName>
</protein>
<reference evidence="1" key="1">
    <citation type="journal article" date="2021" name="Proc. Natl. Acad. Sci. U.S.A.">
        <title>A Catalog of Tens of Thousands of Viruses from Human Metagenomes Reveals Hidden Associations with Chronic Diseases.</title>
        <authorList>
            <person name="Tisza M.J."/>
            <person name="Buck C.B."/>
        </authorList>
    </citation>
    <scope>NUCLEOTIDE SEQUENCE</scope>
    <source>
        <strain evidence="1">CtNYa18</strain>
    </source>
</reference>
<organism evidence="1">
    <name type="scientific">Myoviridae sp. ctNYa18</name>
    <dbReference type="NCBI Taxonomy" id="2825090"/>
    <lineage>
        <taxon>Viruses</taxon>
        <taxon>Duplodnaviria</taxon>
        <taxon>Heunggongvirae</taxon>
        <taxon>Uroviricota</taxon>
        <taxon>Caudoviricetes</taxon>
    </lineage>
</organism>